<dbReference type="AlphaFoldDB" id="A0A5B7J327"/>
<gene>
    <name evidence="1" type="ORF">E2C01_083277</name>
</gene>
<organism evidence="1 2">
    <name type="scientific">Portunus trituberculatus</name>
    <name type="common">Swimming crab</name>
    <name type="synonym">Neptunus trituberculatus</name>
    <dbReference type="NCBI Taxonomy" id="210409"/>
    <lineage>
        <taxon>Eukaryota</taxon>
        <taxon>Metazoa</taxon>
        <taxon>Ecdysozoa</taxon>
        <taxon>Arthropoda</taxon>
        <taxon>Crustacea</taxon>
        <taxon>Multicrustacea</taxon>
        <taxon>Malacostraca</taxon>
        <taxon>Eumalacostraca</taxon>
        <taxon>Eucarida</taxon>
        <taxon>Decapoda</taxon>
        <taxon>Pleocyemata</taxon>
        <taxon>Brachyura</taxon>
        <taxon>Eubrachyura</taxon>
        <taxon>Portunoidea</taxon>
        <taxon>Portunidae</taxon>
        <taxon>Portuninae</taxon>
        <taxon>Portunus</taxon>
    </lineage>
</organism>
<evidence type="ECO:0000313" key="2">
    <source>
        <dbReference type="Proteomes" id="UP000324222"/>
    </source>
</evidence>
<dbReference type="EMBL" id="VSRR010077623">
    <property type="protein sequence ID" value="MPC88376.1"/>
    <property type="molecule type" value="Genomic_DNA"/>
</dbReference>
<proteinExistence type="predicted"/>
<keyword evidence="2" id="KW-1185">Reference proteome</keyword>
<comment type="caution">
    <text evidence="1">The sequence shown here is derived from an EMBL/GenBank/DDBJ whole genome shotgun (WGS) entry which is preliminary data.</text>
</comment>
<evidence type="ECO:0008006" key="3">
    <source>
        <dbReference type="Google" id="ProtNLM"/>
    </source>
</evidence>
<evidence type="ECO:0000313" key="1">
    <source>
        <dbReference type="EMBL" id="MPC88376.1"/>
    </source>
</evidence>
<dbReference type="OrthoDB" id="1434039at2759"/>
<dbReference type="Proteomes" id="UP000324222">
    <property type="component" value="Unassembled WGS sequence"/>
</dbReference>
<protein>
    <recommendedName>
        <fullName evidence="3">Reverse transcriptase RNase H-like domain-containing protein</fullName>
    </recommendedName>
</protein>
<sequence length="185" mass="21023">MAAIITSGPRRRAKRQALAVACYLRKARLFLLGCPNLLIITDLRPLVKLLGNRELKDVANPRLFVLKKKTLQYKYQIRYLEGKRNFAHDFLSRYPILCSPPDVTNEEQVSDVVTMAAEPVAVLDSDDHILVLDSTEVMQAAAEDQNYQLLIAKVTTGDWHLNRAQQPTYLRQIYGLKGRLVGMGW</sequence>
<accession>A0A5B7J327</accession>
<name>A0A5B7J327_PORTR</name>
<reference evidence="1 2" key="1">
    <citation type="submission" date="2019-05" db="EMBL/GenBank/DDBJ databases">
        <title>Another draft genome of Portunus trituberculatus and its Hox gene families provides insights of decapod evolution.</title>
        <authorList>
            <person name="Jeong J.-H."/>
            <person name="Song I."/>
            <person name="Kim S."/>
            <person name="Choi T."/>
            <person name="Kim D."/>
            <person name="Ryu S."/>
            <person name="Kim W."/>
        </authorList>
    </citation>
    <scope>NUCLEOTIDE SEQUENCE [LARGE SCALE GENOMIC DNA]</scope>
    <source>
        <tissue evidence="1">Muscle</tissue>
    </source>
</reference>